<comment type="similarity">
    <text evidence="2">Belongs to the RdgC family.</text>
</comment>
<dbReference type="Pfam" id="PF04381">
    <property type="entry name" value="RdgC"/>
    <property type="match status" value="1"/>
</dbReference>
<dbReference type="EMBL" id="AEPS01000002">
    <property type="protein sequence ID" value="EFU68523.1"/>
    <property type="molecule type" value="Genomic_DNA"/>
</dbReference>
<evidence type="ECO:0000313" key="7">
    <source>
        <dbReference type="Proteomes" id="UP000032871"/>
    </source>
</evidence>
<reference evidence="6 7" key="1">
    <citation type="submission" date="2010-12" db="EMBL/GenBank/DDBJ databases">
        <authorList>
            <person name="Muzny D."/>
            <person name="Qin X."/>
            <person name="Deng J."/>
            <person name="Jiang H."/>
            <person name="Liu Y."/>
            <person name="Qu J."/>
            <person name="Song X.-Z."/>
            <person name="Zhang L."/>
            <person name="Thornton R."/>
            <person name="Coyle M."/>
            <person name="Francisco L."/>
            <person name="Jackson L."/>
            <person name="Javaid M."/>
            <person name="Korchina V."/>
            <person name="Kovar C."/>
            <person name="Mata R."/>
            <person name="Mathew T."/>
            <person name="Ngo R."/>
            <person name="Nguyen L."/>
            <person name="Nguyen N."/>
            <person name="Okwuonu G."/>
            <person name="Ongeri F."/>
            <person name="Pham C."/>
            <person name="Simmons D."/>
            <person name="Wilczek-Boney K."/>
            <person name="Hale W."/>
            <person name="Jakkamsetti A."/>
            <person name="Pham P."/>
            <person name="Ruth R."/>
            <person name="San Lucas F."/>
            <person name="Warren J."/>
            <person name="Zhang J."/>
            <person name="Zhao Z."/>
            <person name="Zhou C."/>
            <person name="Zhu D."/>
            <person name="Lee S."/>
            <person name="Bess C."/>
            <person name="Blankenburg K."/>
            <person name="Forbes L."/>
            <person name="Fu Q."/>
            <person name="Gubbala S."/>
            <person name="Hirani K."/>
            <person name="Jayaseelan J.C."/>
            <person name="Lara F."/>
            <person name="Munidasa M."/>
            <person name="Palculict T."/>
            <person name="Patil S."/>
            <person name="Pu L.-L."/>
            <person name="Saada N."/>
            <person name="Tang L."/>
            <person name="Weissenberger G."/>
            <person name="Zhu Y."/>
            <person name="Hemphill L."/>
            <person name="Shang Y."/>
            <person name="Youmans B."/>
            <person name="Ayvaz T."/>
            <person name="Ross M."/>
            <person name="Santibanez J."/>
            <person name="Aqrawi P."/>
            <person name="Gross S."/>
            <person name="Joshi V."/>
            <person name="Fowler G."/>
            <person name="Nazareth L."/>
            <person name="Reid J."/>
            <person name="Worley K."/>
            <person name="Petrosino J."/>
            <person name="Highlander S."/>
            <person name="Gibbs R."/>
        </authorList>
    </citation>
    <scope>NUCLEOTIDE SEQUENCE [LARGE SCALE GENOMIC DNA]</scope>
    <source>
        <strain evidence="6 7">ATCC 33393</strain>
    </source>
</reference>
<protein>
    <recommendedName>
        <fullName evidence="3">Recombination-associated protein RdgC</fullName>
    </recommendedName>
</protein>
<dbReference type="PANTHER" id="PTHR38103:SF1">
    <property type="entry name" value="RECOMBINATION-ASSOCIATED PROTEIN RDGC"/>
    <property type="match status" value="1"/>
</dbReference>
<dbReference type="Proteomes" id="UP000032871">
    <property type="component" value="Unassembled WGS sequence"/>
</dbReference>
<dbReference type="RefSeq" id="WP_006717171.1">
    <property type="nucleotide sequence ID" value="NZ_GL622200.1"/>
</dbReference>
<dbReference type="HOGENOM" id="CLU_052038_1_1_6"/>
<evidence type="ECO:0000256" key="5">
    <source>
        <dbReference type="ARBA" id="ARBA00023172"/>
    </source>
</evidence>
<dbReference type="GO" id="GO:0000018">
    <property type="term" value="P:regulation of DNA recombination"/>
    <property type="evidence" value="ECO:0007669"/>
    <property type="project" value="TreeGrafter"/>
</dbReference>
<dbReference type="NCBIfam" id="NF001462">
    <property type="entry name" value="PRK00321.1-3"/>
    <property type="match status" value="1"/>
</dbReference>
<dbReference type="NCBIfam" id="NF001464">
    <property type="entry name" value="PRK00321.1-5"/>
    <property type="match status" value="1"/>
</dbReference>
<dbReference type="GO" id="GO:0006310">
    <property type="term" value="P:DNA recombination"/>
    <property type="evidence" value="ECO:0007669"/>
    <property type="project" value="UniProtKB-KW"/>
</dbReference>
<evidence type="ECO:0000256" key="2">
    <source>
        <dbReference type="ARBA" id="ARBA00008657"/>
    </source>
</evidence>
<dbReference type="STRING" id="739.GCA_001059425_00856"/>
<sequence length="306" mass="35434">MNYRFQFWFKNAMIYRLTKSLDWSAQTLSTALGNNQYHPCHQSEQSKFGWSKPLKGSELLYFAVGKQILLLAQKEEKILPSHVVKRELDARVEKLEQAENRKLKKVEKQTLKDDVIATLLPRAFSKYQQTAIWIDTENNLIYVDAASAKRAEEVLAMLRKSLGSLPVVPLTFANEPALIMQNWIAQENTPEWLVPLEEAELRDSQTNAVIRCKQQALDSEEILSLVHSKFVTKLALEWEERLSFVLNEDCSLKRLKFADQIREKNDDILKEDYAQRFDADFVLMTGILSQLTENLLHDFGGEKERL</sequence>
<dbReference type="AlphaFoldDB" id="E6KW64"/>
<proteinExistence type="inferred from homology"/>
<keyword evidence="7" id="KW-1185">Reference proteome</keyword>
<dbReference type="GO" id="GO:0003690">
    <property type="term" value="F:double-stranded DNA binding"/>
    <property type="evidence" value="ECO:0007669"/>
    <property type="project" value="TreeGrafter"/>
</dbReference>
<dbReference type="PANTHER" id="PTHR38103">
    <property type="entry name" value="RECOMBINATION-ASSOCIATED PROTEIN RDGC"/>
    <property type="match status" value="1"/>
</dbReference>
<evidence type="ECO:0000256" key="4">
    <source>
        <dbReference type="ARBA" id="ARBA00022490"/>
    </source>
</evidence>
<organism evidence="6 7">
    <name type="scientific">Aggregatibacter segnis ATCC 33393</name>
    <dbReference type="NCBI Taxonomy" id="888057"/>
    <lineage>
        <taxon>Bacteria</taxon>
        <taxon>Pseudomonadati</taxon>
        <taxon>Pseudomonadota</taxon>
        <taxon>Gammaproteobacteria</taxon>
        <taxon>Pasteurellales</taxon>
        <taxon>Pasteurellaceae</taxon>
        <taxon>Aggregatibacter</taxon>
    </lineage>
</organism>
<keyword evidence="4" id="KW-0963">Cytoplasm</keyword>
<dbReference type="OrthoDB" id="5290530at2"/>
<name>E6KW64_9PAST</name>
<evidence type="ECO:0000256" key="3">
    <source>
        <dbReference type="ARBA" id="ARBA00022296"/>
    </source>
</evidence>
<comment type="caution">
    <text evidence="6">The sequence shown here is derived from an EMBL/GenBank/DDBJ whole genome shotgun (WGS) entry which is preliminary data.</text>
</comment>
<evidence type="ECO:0000256" key="1">
    <source>
        <dbReference type="ARBA" id="ARBA00004453"/>
    </source>
</evidence>
<dbReference type="GO" id="GO:0043590">
    <property type="term" value="C:bacterial nucleoid"/>
    <property type="evidence" value="ECO:0007669"/>
    <property type="project" value="TreeGrafter"/>
</dbReference>
<comment type="subcellular location">
    <subcellularLocation>
        <location evidence="1">Cytoplasm</location>
        <location evidence="1">Nucleoid</location>
    </subcellularLocation>
</comment>
<accession>E6KW64</accession>
<dbReference type="InterPro" id="IPR007476">
    <property type="entry name" value="RdgC"/>
</dbReference>
<dbReference type="GeneID" id="60799796"/>
<gene>
    <name evidence="6" type="primary">rdgC</name>
    <name evidence="6" type="ORF">HMPREF9064_0396</name>
</gene>
<keyword evidence="5" id="KW-0233">DNA recombination</keyword>
<evidence type="ECO:0000313" key="6">
    <source>
        <dbReference type="EMBL" id="EFU68523.1"/>
    </source>
</evidence>